<name>A0ABP0TRG0_9BRYO</name>
<feature type="domain" description="Malectin-like" evidence="3">
    <location>
        <begin position="40"/>
        <end position="217"/>
    </location>
</feature>
<proteinExistence type="predicted"/>
<evidence type="ECO:0000256" key="1">
    <source>
        <dbReference type="ARBA" id="ARBA00004167"/>
    </source>
</evidence>
<dbReference type="Proteomes" id="UP001497512">
    <property type="component" value="Chromosome 13"/>
</dbReference>
<evidence type="ECO:0000256" key="2">
    <source>
        <dbReference type="SAM" id="SignalP"/>
    </source>
</evidence>
<accession>A0ABP0TRG0</accession>
<sequence length="235" mass="26213">MDKQMGVWTLKLLLIAVLKALVCSLYIVPGVSGTQGSIFVDCGSNASYVDKLTNVSWVPDADYITAGENRYVPSAQTNYPNFSEFTTVRYFPDSTAKNCYLIRGTFFYGFYDNATTTPSFQMGIDGTIVANVTFNDAATFVYYEFSYVSQLNTNQTFLCLLRDSSNSVPFISAISFSPLPNDFFYGASSPSQLYEGHYVQTKYRLNFGGNRFVSYANQIMFIPSSNNIATLPFLN</sequence>
<dbReference type="PANTHER" id="PTHR45631">
    <property type="entry name" value="OS07G0107800 PROTEIN-RELATED"/>
    <property type="match status" value="1"/>
</dbReference>
<keyword evidence="2" id="KW-0732">Signal</keyword>
<dbReference type="PANTHER" id="PTHR45631:SF68">
    <property type="entry name" value="REPEAT FAMILY PROTEIN, PUTATIVE, EXPRESSED-RELATED"/>
    <property type="match status" value="1"/>
</dbReference>
<feature type="chain" id="PRO_5046020516" description="Malectin-like domain-containing protein" evidence="2">
    <location>
        <begin position="25"/>
        <end position="235"/>
    </location>
</feature>
<organism evidence="4 5">
    <name type="scientific">Sphagnum troendelagicum</name>
    <dbReference type="NCBI Taxonomy" id="128251"/>
    <lineage>
        <taxon>Eukaryota</taxon>
        <taxon>Viridiplantae</taxon>
        <taxon>Streptophyta</taxon>
        <taxon>Embryophyta</taxon>
        <taxon>Bryophyta</taxon>
        <taxon>Sphagnophytina</taxon>
        <taxon>Sphagnopsida</taxon>
        <taxon>Sphagnales</taxon>
        <taxon>Sphagnaceae</taxon>
        <taxon>Sphagnum</taxon>
    </lineage>
</organism>
<evidence type="ECO:0000313" key="4">
    <source>
        <dbReference type="EMBL" id="CAK9202650.1"/>
    </source>
</evidence>
<dbReference type="InterPro" id="IPR024788">
    <property type="entry name" value="Malectin-like_Carb-bd_dom"/>
</dbReference>
<feature type="signal peptide" evidence="2">
    <location>
        <begin position="1"/>
        <end position="24"/>
    </location>
</feature>
<evidence type="ECO:0000259" key="3">
    <source>
        <dbReference type="Pfam" id="PF12819"/>
    </source>
</evidence>
<protein>
    <recommendedName>
        <fullName evidence="3">Malectin-like domain-containing protein</fullName>
    </recommendedName>
</protein>
<reference evidence="4" key="1">
    <citation type="submission" date="2024-02" db="EMBL/GenBank/DDBJ databases">
        <authorList>
            <consortium name="ELIXIR-Norway"/>
            <consortium name="Elixir Norway"/>
        </authorList>
    </citation>
    <scope>NUCLEOTIDE SEQUENCE</scope>
</reference>
<dbReference type="Pfam" id="PF12819">
    <property type="entry name" value="Malectin_like"/>
    <property type="match status" value="1"/>
</dbReference>
<comment type="subcellular location">
    <subcellularLocation>
        <location evidence="1">Membrane</location>
        <topology evidence="1">Single-pass membrane protein</topology>
    </subcellularLocation>
</comment>
<keyword evidence="5" id="KW-1185">Reference proteome</keyword>
<gene>
    <name evidence="4" type="ORF">CSSPTR1EN2_LOCUS6513</name>
</gene>
<dbReference type="EMBL" id="OZ019905">
    <property type="protein sequence ID" value="CAK9202650.1"/>
    <property type="molecule type" value="Genomic_DNA"/>
</dbReference>
<evidence type="ECO:0000313" key="5">
    <source>
        <dbReference type="Proteomes" id="UP001497512"/>
    </source>
</evidence>